<dbReference type="InterPro" id="IPR035906">
    <property type="entry name" value="MetI-like_sf"/>
</dbReference>
<organism evidence="9">
    <name type="scientific">Pseudomonas tritici</name>
    <dbReference type="NCBI Taxonomy" id="2745518"/>
    <lineage>
        <taxon>Bacteria</taxon>
        <taxon>Pseudomonadati</taxon>
        <taxon>Pseudomonadota</taxon>
        <taxon>Gammaproteobacteria</taxon>
        <taxon>Pseudomonadales</taxon>
        <taxon>Pseudomonadaceae</taxon>
        <taxon>Pseudomonas</taxon>
    </lineage>
</organism>
<feature type="transmembrane region" description="Helical" evidence="7">
    <location>
        <begin position="420"/>
        <end position="443"/>
    </location>
</feature>
<evidence type="ECO:0000256" key="2">
    <source>
        <dbReference type="ARBA" id="ARBA00022448"/>
    </source>
</evidence>
<feature type="transmembrane region" description="Helical" evidence="7">
    <location>
        <begin position="12"/>
        <end position="33"/>
    </location>
</feature>
<protein>
    <submittedName>
        <fullName evidence="9">ABC transporter permease subunit</fullName>
    </submittedName>
</protein>
<evidence type="ECO:0000256" key="6">
    <source>
        <dbReference type="ARBA" id="ARBA00023136"/>
    </source>
</evidence>
<accession>A0A8H9YXD6</accession>
<keyword evidence="3" id="KW-1003">Cell membrane</keyword>
<feature type="transmembrane region" description="Helical" evidence="7">
    <location>
        <begin position="281"/>
        <end position="305"/>
    </location>
</feature>
<dbReference type="EMBL" id="JABWQF010000024">
    <property type="protein sequence ID" value="MBC3296229.1"/>
    <property type="molecule type" value="Genomic_DNA"/>
</dbReference>
<evidence type="ECO:0000313" key="9">
    <source>
        <dbReference type="EMBL" id="MBC3296229.1"/>
    </source>
</evidence>
<feature type="domain" description="ABC transmembrane type-1" evidence="8">
    <location>
        <begin position="50"/>
        <end position="253"/>
    </location>
</feature>
<keyword evidence="2" id="KW-0813">Transport</keyword>
<name>A0A8H9YXD6_9PSED</name>
<dbReference type="PROSITE" id="PS50928">
    <property type="entry name" value="ABC_TM1"/>
    <property type="match status" value="1"/>
</dbReference>
<gene>
    <name evidence="9" type="ORF">HU722_32345</name>
</gene>
<feature type="transmembrane region" description="Helical" evidence="7">
    <location>
        <begin position="482"/>
        <end position="503"/>
    </location>
</feature>
<dbReference type="GO" id="GO:0005886">
    <property type="term" value="C:plasma membrane"/>
    <property type="evidence" value="ECO:0007669"/>
    <property type="project" value="UniProtKB-SubCell"/>
</dbReference>
<feature type="transmembrane region" description="Helical" evidence="7">
    <location>
        <begin position="378"/>
        <end position="399"/>
    </location>
</feature>
<dbReference type="PANTHER" id="PTHR30183">
    <property type="entry name" value="MOLYBDENUM TRANSPORT SYSTEM PERMEASE PROTEIN MODB"/>
    <property type="match status" value="1"/>
</dbReference>
<evidence type="ECO:0000256" key="1">
    <source>
        <dbReference type="ARBA" id="ARBA00004651"/>
    </source>
</evidence>
<evidence type="ECO:0000259" key="8">
    <source>
        <dbReference type="PROSITE" id="PS50928"/>
    </source>
</evidence>
<dbReference type="PANTHER" id="PTHR30183:SF6">
    <property type="entry name" value="INNER MEMBRANE ABC TRANSPORTER PERMEASE PROTEIN YNJC"/>
    <property type="match status" value="1"/>
</dbReference>
<evidence type="ECO:0000256" key="7">
    <source>
        <dbReference type="SAM" id="Phobius"/>
    </source>
</evidence>
<feature type="transmembrane region" description="Helical" evidence="7">
    <location>
        <begin position="131"/>
        <end position="155"/>
    </location>
</feature>
<feature type="transmembrane region" description="Helical" evidence="7">
    <location>
        <begin position="238"/>
        <end position="260"/>
    </location>
</feature>
<keyword evidence="5 7" id="KW-1133">Transmembrane helix</keyword>
<dbReference type="InterPro" id="IPR000515">
    <property type="entry name" value="MetI-like"/>
</dbReference>
<proteinExistence type="predicted"/>
<comment type="subcellular location">
    <subcellularLocation>
        <location evidence="1">Cell membrane</location>
        <topology evidence="1">Multi-pass membrane protein</topology>
    </subcellularLocation>
</comment>
<keyword evidence="6 7" id="KW-0472">Membrane</keyword>
<feature type="transmembrane region" description="Helical" evidence="7">
    <location>
        <begin position="317"/>
        <end position="337"/>
    </location>
</feature>
<evidence type="ECO:0000256" key="3">
    <source>
        <dbReference type="ARBA" id="ARBA00022475"/>
    </source>
</evidence>
<dbReference type="GO" id="GO:0055085">
    <property type="term" value="P:transmembrane transport"/>
    <property type="evidence" value="ECO:0007669"/>
    <property type="project" value="InterPro"/>
</dbReference>
<dbReference type="Gene3D" id="1.10.3720.10">
    <property type="entry name" value="MetI-like"/>
    <property type="match status" value="2"/>
</dbReference>
<feature type="transmembrane region" description="Helical" evidence="7">
    <location>
        <begin position="92"/>
        <end position="111"/>
    </location>
</feature>
<dbReference type="AlphaFoldDB" id="A0A8H9YXD6"/>
<feature type="transmembrane region" description="Helical" evidence="7">
    <location>
        <begin position="178"/>
        <end position="211"/>
    </location>
</feature>
<feature type="transmembrane region" description="Helical" evidence="7">
    <location>
        <begin position="53"/>
        <end position="80"/>
    </location>
</feature>
<sequence>MVASLRHPLGWLVWIAIAVIYVPLIPAAGMLIAPAFSLAGWQALLSDPQLPQALIATLVSTLIATTGSLLMALCVVAALWPGDRWRRLHTRLPWLLAVPHVAFASSVMLMFAEGGAFYEWCSACSPLIDRYGIGLGLTLAVKESAFVLWTMYAVLPEKTLAQQMVVLRTLGYSRIQGLFWLVLPAITPALGAVMLAVVAWSLAVVDVAIILGPGNPPTLAVLAWQWLSQGDAQQQTKGTLLCLMLLLLLTLFATVGFIIWKRWHRPVPKASGVRQHLGAPVIGTTLGGLLPLCGVLCAAALILLAGKDSFDWVPFRASLSLALFSGLIALTIILLWLEWGPSRGSLWIWLPLALPALPLVAGQYRIALFTGIDGTYLAVLWGHLLWVLPWMLLVLQPAWRRLDPRAILIARTLGMRRSKIFWLIKCPLLIRPLLTAFATGFSVSMAQYLPTLWLGAGRFPTLTTEAVALSSGGSTAILAGRALWLLALTAATFGLAAVLSRLVGRYRQGLR</sequence>
<keyword evidence="4 7" id="KW-0812">Transmembrane</keyword>
<comment type="caution">
    <text evidence="9">The sequence shown here is derived from an EMBL/GenBank/DDBJ whole genome shotgun (WGS) entry which is preliminary data.</text>
</comment>
<feature type="transmembrane region" description="Helical" evidence="7">
    <location>
        <begin position="346"/>
        <end position="366"/>
    </location>
</feature>
<evidence type="ECO:0000256" key="4">
    <source>
        <dbReference type="ARBA" id="ARBA00022692"/>
    </source>
</evidence>
<reference evidence="9" key="1">
    <citation type="journal article" date="2020" name="Microorganisms">
        <title>Reliable Identification of Environmental Pseudomonas Isolates Using the rpoD Gene.</title>
        <authorList>
            <consortium name="The Broad Institute Genome Sequencing Platform"/>
            <person name="Girard L."/>
            <person name="Lood C."/>
            <person name="Rokni-Zadeh H."/>
            <person name="van Noort V."/>
            <person name="Lavigne R."/>
            <person name="De Mot R."/>
        </authorList>
    </citation>
    <scope>NUCLEOTIDE SEQUENCE [LARGE SCALE GENOMIC DNA]</scope>
    <source>
        <strain evidence="9">SWRI145</strain>
    </source>
</reference>
<dbReference type="SUPFAM" id="SSF161098">
    <property type="entry name" value="MetI-like"/>
    <property type="match status" value="2"/>
</dbReference>
<dbReference type="CDD" id="cd06261">
    <property type="entry name" value="TM_PBP2"/>
    <property type="match status" value="1"/>
</dbReference>
<evidence type="ECO:0000256" key="5">
    <source>
        <dbReference type="ARBA" id="ARBA00022989"/>
    </source>
</evidence>